<dbReference type="GO" id="GO:0003723">
    <property type="term" value="F:RNA binding"/>
    <property type="evidence" value="ECO:0007669"/>
    <property type="project" value="TreeGrafter"/>
</dbReference>
<dbReference type="PaxDb" id="121845-A0A3Q0IJB9"/>
<dbReference type="GO" id="GO:0008320">
    <property type="term" value="F:protein transmembrane transporter activity"/>
    <property type="evidence" value="ECO:0007669"/>
    <property type="project" value="TreeGrafter"/>
</dbReference>
<dbReference type="Gene3D" id="1.10.150.20">
    <property type="entry name" value="5' to 3' exonuclease, C-terminal subdomain"/>
    <property type="match status" value="1"/>
</dbReference>
<dbReference type="AlphaFoldDB" id="A0A3Q0IJB9"/>
<keyword evidence="4 5" id="KW-0472">Membrane</keyword>
<dbReference type="Gene3D" id="1.10.3380.10">
    <property type="entry name" value="Sec63 N-terminal domain-like domain"/>
    <property type="match status" value="1"/>
</dbReference>
<evidence type="ECO:0000256" key="5">
    <source>
        <dbReference type="SAM" id="Phobius"/>
    </source>
</evidence>
<evidence type="ECO:0000256" key="2">
    <source>
        <dbReference type="ARBA" id="ARBA00022692"/>
    </source>
</evidence>
<reference evidence="8" key="1">
    <citation type="submission" date="2025-08" db="UniProtKB">
        <authorList>
            <consortium name="RefSeq"/>
        </authorList>
    </citation>
    <scope>IDENTIFICATION</scope>
</reference>
<keyword evidence="3 5" id="KW-1133">Transmembrane helix</keyword>
<dbReference type="STRING" id="121845.A0A3Q0IJB9"/>
<proteinExistence type="predicted"/>
<dbReference type="GO" id="GO:0006614">
    <property type="term" value="P:SRP-dependent cotranslational protein targeting to membrane"/>
    <property type="evidence" value="ECO:0007669"/>
    <property type="project" value="TreeGrafter"/>
</dbReference>
<gene>
    <name evidence="8" type="primary">LOC103505075</name>
</gene>
<dbReference type="InterPro" id="IPR004179">
    <property type="entry name" value="Sec63-dom"/>
</dbReference>
<dbReference type="KEGG" id="dci:103505075"/>
<dbReference type="RefSeq" id="XP_026676262.1">
    <property type="nucleotide sequence ID" value="XM_026820461.1"/>
</dbReference>
<accession>A0A3Q0IJB9</accession>
<dbReference type="PANTHER" id="PTHR24075:SF0">
    <property type="entry name" value="TRANSLOCATION PROTEIN SEC63 HOMOLOG"/>
    <property type="match status" value="1"/>
</dbReference>
<dbReference type="GO" id="GO:0031207">
    <property type="term" value="C:Sec62/Sec63 complex"/>
    <property type="evidence" value="ECO:0007669"/>
    <property type="project" value="TreeGrafter"/>
</dbReference>
<comment type="subcellular location">
    <subcellularLocation>
        <location evidence="1">Membrane</location>
        <topology evidence="1">Multi-pass membrane protein</topology>
    </subcellularLocation>
</comment>
<evidence type="ECO:0000313" key="7">
    <source>
        <dbReference type="Proteomes" id="UP000079169"/>
    </source>
</evidence>
<keyword evidence="7" id="KW-1185">Reference proteome</keyword>
<keyword evidence="2 5" id="KW-0812">Transmembrane</keyword>
<dbReference type="PANTHER" id="PTHR24075">
    <property type="entry name" value="SEC63 DOMAIN-CONTAINING"/>
    <property type="match status" value="1"/>
</dbReference>
<evidence type="ECO:0000256" key="3">
    <source>
        <dbReference type="ARBA" id="ARBA00022989"/>
    </source>
</evidence>
<protein>
    <submittedName>
        <fullName evidence="8">Translocation protein SEC63 homolog</fullName>
    </submittedName>
</protein>
<organism evidence="7 8">
    <name type="scientific">Diaphorina citri</name>
    <name type="common">Asian citrus psyllid</name>
    <dbReference type="NCBI Taxonomy" id="121845"/>
    <lineage>
        <taxon>Eukaryota</taxon>
        <taxon>Metazoa</taxon>
        <taxon>Ecdysozoa</taxon>
        <taxon>Arthropoda</taxon>
        <taxon>Hexapoda</taxon>
        <taxon>Insecta</taxon>
        <taxon>Pterygota</taxon>
        <taxon>Neoptera</taxon>
        <taxon>Paraneoptera</taxon>
        <taxon>Hemiptera</taxon>
        <taxon>Sternorrhyncha</taxon>
        <taxon>Psylloidea</taxon>
        <taxon>Psyllidae</taxon>
        <taxon>Diaphorininae</taxon>
        <taxon>Diaphorina</taxon>
    </lineage>
</organism>
<dbReference type="GO" id="GO:0006620">
    <property type="term" value="P:post-translational protein targeting to endoplasmic reticulum membrane"/>
    <property type="evidence" value="ECO:0007669"/>
    <property type="project" value="TreeGrafter"/>
</dbReference>
<evidence type="ECO:0000256" key="1">
    <source>
        <dbReference type="ARBA" id="ARBA00004141"/>
    </source>
</evidence>
<name>A0A3Q0IJB9_DIACI</name>
<dbReference type="GeneID" id="103505075"/>
<feature type="transmembrane region" description="Helical" evidence="5">
    <location>
        <begin position="48"/>
        <end position="71"/>
    </location>
</feature>
<dbReference type="Pfam" id="PF02889">
    <property type="entry name" value="Sec63"/>
    <property type="match status" value="1"/>
</dbReference>
<evidence type="ECO:0000259" key="6">
    <source>
        <dbReference type="SMART" id="SM00973"/>
    </source>
</evidence>
<feature type="domain" description="SEC63" evidence="6">
    <location>
        <begin position="86"/>
        <end position="383"/>
    </location>
</feature>
<dbReference type="SUPFAM" id="SSF158702">
    <property type="entry name" value="Sec63 N-terminal domain-like"/>
    <property type="match status" value="1"/>
</dbReference>
<sequence>MKLTKAYQALTDEESRRNFEKYGNPDGPGAMSFGIALPSYIVEKENSVWVLGLYALVFMVALPTAVGMWWYKSIRYTGDKVLLETINFYYAFFQITPHMALKRVLMILGASLEFDRRFNSEIIERPSDEIEVPQLIRQIPNLGEKNRERPLYHKYSIKARALIYAHLSNMQLTSETLEADRMYIVKKCPYLLQEMVTCISQLILLAYAQRVPRLIHIETLENVMKLCPMIVQGMWDFKNPLLQLPYVTDDHLKHFICKKRYIKSLQQFAQMKNEERRSVVKFMNDEQYSDMLKVLGNMPYVDLHVQPEVIDDEATTEYTAGAIITVTCTLMRKPMSVLFGDDTIKVQFLEPSKEGEGEIEEEEKPNGTITPVVNKEKQQTHRPGFIV</sequence>
<evidence type="ECO:0000256" key="4">
    <source>
        <dbReference type="ARBA" id="ARBA00023136"/>
    </source>
</evidence>
<dbReference type="SMART" id="SM00973">
    <property type="entry name" value="Sec63"/>
    <property type="match status" value="1"/>
</dbReference>
<evidence type="ECO:0000313" key="8">
    <source>
        <dbReference type="RefSeq" id="XP_026676262.1"/>
    </source>
</evidence>
<dbReference type="Proteomes" id="UP000079169">
    <property type="component" value="Unplaced"/>
</dbReference>